<evidence type="ECO:0000256" key="4">
    <source>
        <dbReference type="SAM" id="MobiDB-lite"/>
    </source>
</evidence>
<dbReference type="Gene3D" id="2.30.38.10">
    <property type="entry name" value="Luciferase, Domain 3"/>
    <property type="match status" value="1"/>
</dbReference>
<dbReference type="CDD" id="cd17643">
    <property type="entry name" value="A_NRPS_Cytc1-like"/>
    <property type="match status" value="1"/>
</dbReference>
<dbReference type="InterPro" id="IPR025110">
    <property type="entry name" value="AMP-bd_C"/>
</dbReference>
<dbReference type="PROSITE" id="PS50075">
    <property type="entry name" value="CARRIER"/>
    <property type="match status" value="2"/>
</dbReference>
<dbReference type="Gene3D" id="3.40.50.12780">
    <property type="entry name" value="N-terminal domain of ligase-like"/>
    <property type="match status" value="1"/>
</dbReference>
<dbReference type="Pfam" id="PF00668">
    <property type="entry name" value="Condensation"/>
    <property type="match status" value="3"/>
</dbReference>
<feature type="compositionally biased region" description="Basic residues" evidence="4">
    <location>
        <begin position="2484"/>
        <end position="2507"/>
    </location>
</feature>
<dbReference type="RefSeq" id="WP_345043762.1">
    <property type="nucleotide sequence ID" value="NZ_BAAAYL010000001.1"/>
</dbReference>
<gene>
    <name evidence="6" type="primary">dhbF</name>
    <name evidence="6" type="ORF">GCM10020367_61720</name>
</gene>
<dbReference type="InterPro" id="IPR045851">
    <property type="entry name" value="AMP-bd_C_sf"/>
</dbReference>
<dbReference type="PROSITE" id="PS00455">
    <property type="entry name" value="AMP_BINDING"/>
    <property type="match status" value="2"/>
</dbReference>
<evidence type="ECO:0000256" key="3">
    <source>
        <dbReference type="ARBA" id="ARBA00022553"/>
    </source>
</evidence>
<dbReference type="InterPro" id="IPR010071">
    <property type="entry name" value="AA_adenyl_dom"/>
</dbReference>
<comment type="caution">
    <text evidence="6">The sequence shown here is derived from an EMBL/GenBank/DDBJ whole genome shotgun (WGS) entry which is preliminary data.</text>
</comment>
<dbReference type="Gene3D" id="1.10.1200.10">
    <property type="entry name" value="ACP-like"/>
    <property type="match status" value="2"/>
</dbReference>
<keyword evidence="2" id="KW-0596">Phosphopantetheine</keyword>
<dbReference type="InterPro" id="IPR000873">
    <property type="entry name" value="AMP-dep_synth/lig_dom"/>
</dbReference>
<dbReference type="Proteomes" id="UP001499990">
    <property type="component" value="Unassembled WGS sequence"/>
</dbReference>
<dbReference type="PROSITE" id="PS00012">
    <property type="entry name" value="PHOSPHOPANTETHEINE"/>
    <property type="match status" value="2"/>
</dbReference>
<dbReference type="Gene3D" id="3.30.300.30">
    <property type="match status" value="2"/>
</dbReference>
<keyword evidence="3" id="KW-0597">Phosphoprotein</keyword>
<evidence type="ECO:0000313" key="6">
    <source>
        <dbReference type="EMBL" id="GAA3379182.1"/>
    </source>
</evidence>
<dbReference type="Pfam" id="PF13193">
    <property type="entry name" value="AMP-binding_C"/>
    <property type="match status" value="2"/>
</dbReference>
<feature type="domain" description="Carrier" evidence="5">
    <location>
        <begin position="940"/>
        <end position="1015"/>
    </location>
</feature>
<dbReference type="InterPro" id="IPR009081">
    <property type="entry name" value="PP-bd_ACP"/>
</dbReference>
<comment type="cofactor">
    <cofactor evidence="1">
        <name>pantetheine 4'-phosphate</name>
        <dbReference type="ChEBI" id="CHEBI:47942"/>
    </cofactor>
</comment>
<dbReference type="PANTHER" id="PTHR45527">
    <property type="entry name" value="NONRIBOSOMAL PEPTIDE SYNTHETASE"/>
    <property type="match status" value="1"/>
</dbReference>
<dbReference type="InterPro" id="IPR006162">
    <property type="entry name" value="Ppantetheine_attach_site"/>
</dbReference>
<protein>
    <submittedName>
        <fullName evidence="6">Non-ribosomal peptide synthetase DhbF</fullName>
    </submittedName>
</protein>
<dbReference type="CDD" id="cd19540">
    <property type="entry name" value="LCL_NRPS-like"/>
    <property type="match status" value="2"/>
</dbReference>
<evidence type="ECO:0000313" key="7">
    <source>
        <dbReference type="Proteomes" id="UP001499990"/>
    </source>
</evidence>
<dbReference type="InterPro" id="IPR023213">
    <property type="entry name" value="CAT-like_dom_sf"/>
</dbReference>
<keyword evidence="7" id="KW-1185">Reference proteome</keyword>
<evidence type="ECO:0000256" key="2">
    <source>
        <dbReference type="ARBA" id="ARBA00022450"/>
    </source>
</evidence>
<proteinExistence type="predicted"/>
<dbReference type="SUPFAM" id="SSF52777">
    <property type="entry name" value="CoA-dependent acyltransferases"/>
    <property type="match status" value="6"/>
</dbReference>
<dbReference type="NCBIfam" id="TIGR01733">
    <property type="entry name" value="AA-adenyl-dom"/>
    <property type="match status" value="2"/>
</dbReference>
<accession>A0ABP6SL28</accession>
<evidence type="ECO:0000256" key="1">
    <source>
        <dbReference type="ARBA" id="ARBA00001957"/>
    </source>
</evidence>
<feature type="domain" description="Carrier" evidence="5">
    <location>
        <begin position="2009"/>
        <end position="2084"/>
    </location>
</feature>
<sequence>MSRRDDVARPLTAAQREIWFAEQCAGGDNAAYRIGEYLEIHGPVDADVFTTALRAVVAQAGALHLRFPDGEEGRQGEDGPVQVVRPSEDWDFPVVDMSTEDDPGAAARRWIAADMSRPMDLARGPLFRHALLELRTDLYIWYHAYHHIVMDGYGYSLIARAVADTYTALMEGRPAERAVFGSLTALLDNDSAYRASESFTADRSYWTSRFADLPELATCAGRAPDVAYTGTVRGTEPVTPGRPDILTAAAERTGVRWSRLLIAATALYVHRLTGSRDVVLGLAVAARRDPVLTRVPGAVSNVVPLRLSVRPGMSVAELVDHVRDEVRDAVAHQRYRGEDIHRDLSLPGTIGTAFSPVVNIMSFDYDLRFAGHHATAHNVSALAVSDLAVVAWDRRDGSAPHVALRGDGARYDDATLKDHQQRLMRLLDGLAAAAPERPVGGIEVLSAEERHRLLVEYNDTSPSVGAVPLPVSFMAQVRKTPDAVALVAGDTTLTFRELDARANRFAHVLVERGVGPEGVVALVLPRSVELVVAMLGVMKAGAAYLPVDPGYPRSRIAFMLEDACPALVVDDPSFVSATDGRPDSDPEVRLDPRHPAYVIYTSGSTGHPKGVMVSHAGIAGLVAAQVERFAIDSGSRVLQFASPSFDASVSELYTALLAGAAVVLPPPGSPLAALTDPAARITHVTVVPSVLAAVPEGGLNVRTLVVAGEACPAELVERWAAGRRMINAYGPTEATVCATMSDPLSPGSGVPSIGRPIANTRVYVLDGGLRPVPPGVAGELYVAGGGLARGYLNRAGLTAERFVADPFGPAGSRMYRTGDLVRWGSGGCLEFVGRADEQVKVRGFRIEPGEVEAVLSAHPDVERCAVVVREERLVGYLVPACAGAVPDPEVMRAHVRERLPEYMVPAAFVVLETLPLTPSGKLDRAALPEPEFGAAERSRAPRTPREQVLAELFAEVLGLPDVGVDDSFFDLGGHSLLAMRLIARIRSSFGVELSLRTLFEAPTVASLTARMDGAGTARPALAVRERPDDVPLSFAQRRLWFLHQLEGPSATYNIPLALRLSGELDRAALQAALVDVVARHESLRTVFAEVDGVPCQRVLDVEAAWPRLRVTRTPERELEARLDRAARYAFDLSAEAPLRAELFEIASDEHVLLVVVHHIAGDGWSMGPLSRDLTTAYAARARGGQPEWSPLAVQYADYTLWQRDLLGDADDPDSLFARQLAHWIEALAGAPDQLELPFDRPRPAVASHRGGRVTLRIEPRLQQALGALARDTGSSLFMVLQAGLATLLGKHGAGTDITTGTPVAGRTDEAADNVVGFFVNTLVLRTDLSGDPSFRDLLGRVRENALAAYAHQDLPFEHLVEALSPVRSMAHHPLFQVMFALQNASAGDFELPELRLSPVSVFTGTAKFDLFFAVTERHAADGGPGGLDCVVDYAADVFDARTVESLVARWPKVLEAVAAEPDRPLRQVAVLSPQERRQLLAPAGTVPAGADTTVTALFESRAAATPDAVAVVCDDITLTYRELNSRANRLAHALIARGAGPEKLVALALPRSVDLVVAVLGVLKSGAAYLPVDPGYPPARIAAVLDDAGPALLVTTSSTAEGLPGGEGTGRLLLDDPATSTILAGCPDTDPVTTVAPQNTAYVIYTSGSTGRPKGVLVPHRNVVRLFSATREWFGFGADDVWTLFHSYAFDFSVWELWGALLHGGRLVVVSHDVSRSPRRFLELLAREGVTVLNQTPSAFHQLMQTDWEQPEPSASLALRTVVFGGEALDIGRLADWYGRHADDAPVLVNMYGITETTVHVTYAPLDRRTAAEATASVIGEPIPDLRTYVLDAALQPVPPGVPGELYVAGAGLARGYLHRPGLTAARFVADPHGPAGERMYRTGDVVRRKAAGGLEFVGRADDQVKIRGFRIEPGEIESVLAAHPDVAQAAVVARRDRADDTRLVAYVVPASGRTLVVEELRARLRERLPEHMVPAAFVLLDTLPLTANGKLDRRALPAPEFTSGSVRAPRTPQERVLADLFADVLGLSAVGMDDSFFDLGGHSLLATRLAARIRARLGIEMDLRTLFEAPTVASLAGRLAGAARAQRKLTAMARPERVPLSFAQQRLWFLDQMEGPGATYNIPWALRLSGPLDRAALEAALSDVVTRHETLRTVFPAVDGVPEQHVLDPAQVRPRLDVTEAVEAELPELLAEAARYAFDLAGEPPLRARLFALAPDEHVLLLLVHHIAADGWSMGPLCRDLATAYAARRRGEEPRWPSMPVQYADYALWQRQLLGDVSDPDSVFARQSAYWSRELAGVPEPLELPIDRPRPAVASSLGGRVPLRVGAELHAALAELAQRTGTSLFMVLQAGLAALLGKLGAGTDIPVGTPVAGRTDEAADDLVGFFVNTLVLRTDLSGDPGFRDLLGRVRETSLAAYAHQDVPFEHLVEVLKPTRSLAHHPLFQVMLAMQNAVGDDLVLPELRVSPPFRRSRYGQVRPDLQRRRTPYPRRWPGRARRERRVRGRSVRHVDRGVRRRVVGRAVGGRGL</sequence>
<dbReference type="Gene3D" id="3.40.50.980">
    <property type="match status" value="2"/>
</dbReference>
<dbReference type="InterPro" id="IPR020806">
    <property type="entry name" value="PKS_PP-bd"/>
</dbReference>
<reference evidence="7" key="1">
    <citation type="journal article" date="2019" name="Int. J. Syst. Evol. Microbiol.">
        <title>The Global Catalogue of Microorganisms (GCM) 10K type strain sequencing project: providing services to taxonomists for standard genome sequencing and annotation.</title>
        <authorList>
            <consortium name="The Broad Institute Genomics Platform"/>
            <consortium name="The Broad Institute Genome Sequencing Center for Infectious Disease"/>
            <person name="Wu L."/>
            <person name="Ma J."/>
        </authorList>
    </citation>
    <scope>NUCLEOTIDE SEQUENCE [LARGE SCALE GENOMIC DNA]</scope>
    <source>
        <strain evidence="7">JCM 9651</strain>
    </source>
</reference>
<dbReference type="InterPro" id="IPR036736">
    <property type="entry name" value="ACP-like_sf"/>
</dbReference>
<dbReference type="Pfam" id="PF00501">
    <property type="entry name" value="AMP-binding"/>
    <property type="match status" value="2"/>
</dbReference>
<dbReference type="Gene3D" id="3.30.559.30">
    <property type="entry name" value="Nonribosomal peptide synthetase, condensation domain"/>
    <property type="match status" value="3"/>
</dbReference>
<dbReference type="CDD" id="cd17652">
    <property type="entry name" value="A_NRPS_CmdD_like"/>
    <property type="match status" value="1"/>
</dbReference>
<evidence type="ECO:0000259" key="5">
    <source>
        <dbReference type="PROSITE" id="PS50075"/>
    </source>
</evidence>
<dbReference type="Pfam" id="PF00550">
    <property type="entry name" value="PP-binding"/>
    <property type="match status" value="2"/>
</dbReference>
<feature type="region of interest" description="Disordered" evidence="4">
    <location>
        <begin position="2482"/>
        <end position="2507"/>
    </location>
</feature>
<dbReference type="Gene3D" id="3.30.559.10">
    <property type="entry name" value="Chloramphenicol acetyltransferase-like domain"/>
    <property type="match status" value="3"/>
</dbReference>
<dbReference type="PANTHER" id="PTHR45527:SF14">
    <property type="entry name" value="PLIPASTATIN SYNTHASE SUBUNIT B"/>
    <property type="match status" value="1"/>
</dbReference>
<dbReference type="InterPro" id="IPR001242">
    <property type="entry name" value="Condensation_dom"/>
</dbReference>
<dbReference type="SUPFAM" id="SSF47336">
    <property type="entry name" value="ACP-like"/>
    <property type="match status" value="2"/>
</dbReference>
<dbReference type="InterPro" id="IPR042099">
    <property type="entry name" value="ANL_N_sf"/>
</dbReference>
<name>A0ABP6SL28_9ACTN</name>
<dbReference type="InterPro" id="IPR020845">
    <property type="entry name" value="AMP-binding_CS"/>
</dbReference>
<organism evidence="6 7">
    <name type="scientific">Streptomyces sannanensis</name>
    <dbReference type="NCBI Taxonomy" id="285536"/>
    <lineage>
        <taxon>Bacteria</taxon>
        <taxon>Bacillati</taxon>
        <taxon>Actinomycetota</taxon>
        <taxon>Actinomycetes</taxon>
        <taxon>Kitasatosporales</taxon>
        <taxon>Streptomycetaceae</taxon>
        <taxon>Streptomyces</taxon>
    </lineage>
</organism>
<dbReference type="SUPFAM" id="SSF56801">
    <property type="entry name" value="Acetyl-CoA synthetase-like"/>
    <property type="match status" value="2"/>
</dbReference>
<dbReference type="SMART" id="SM00823">
    <property type="entry name" value="PKS_PP"/>
    <property type="match status" value="2"/>
</dbReference>
<dbReference type="EMBL" id="BAAAYL010000001">
    <property type="protein sequence ID" value="GAA3379182.1"/>
    <property type="molecule type" value="Genomic_DNA"/>
</dbReference>